<proteinExistence type="predicted"/>
<comment type="caution">
    <text evidence="1">The sequence shown here is derived from an EMBL/GenBank/DDBJ whole genome shotgun (WGS) entry which is preliminary data.</text>
</comment>
<dbReference type="Proteomes" id="UP001292094">
    <property type="component" value="Unassembled WGS sequence"/>
</dbReference>
<evidence type="ECO:0000313" key="1">
    <source>
        <dbReference type="EMBL" id="KAK4328414.1"/>
    </source>
</evidence>
<dbReference type="EMBL" id="JAWZYT010000077">
    <property type="protein sequence ID" value="KAK4328414.1"/>
    <property type="molecule type" value="Genomic_DNA"/>
</dbReference>
<sequence>MFEAIQKYAQANPEVVINYQHYQNSFCVVLITPFMFRAHKALKEAGEVVFVDATSCVDQLNTAITPFMCAGPGGAVPLAILLTSSQDEATLTKGFAMVKEALGESGFYGRGEPQCFITDNCEPERKALAST</sequence>
<reference evidence="1" key="1">
    <citation type="submission" date="2023-11" db="EMBL/GenBank/DDBJ databases">
        <title>Genome assemblies of two species of porcelain crab, Petrolisthes cinctipes and Petrolisthes manimaculis (Anomura: Porcellanidae).</title>
        <authorList>
            <person name="Angst P."/>
        </authorList>
    </citation>
    <scope>NUCLEOTIDE SEQUENCE</scope>
    <source>
        <strain evidence="1">PB745_02</strain>
        <tissue evidence="1">Gill</tissue>
    </source>
</reference>
<accession>A0AAE1US98</accession>
<protein>
    <submittedName>
        <fullName evidence="1">Uncharacterized protein</fullName>
    </submittedName>
</protein>
<dbReference type="PANTHER" id="PTHR35385:SF2">
    <property type="entry name" value="PROTEIN B, PUTATIVE-RELATED"/>
    <property type="match status" value="1"/>
</dbReference>
<gene>
    <name evidence="1" type="ORF">Pmani_001162</name>
</gene>
<evidence type="ECO:0000313" key="2">
    <source>
        <dbReference type="Proteomes" id="UP001292094"/>
    </source>
</evidence>
<dbReference type="AlphaFoldDB" id="A0AAE1US98"/>
<name>A0AAE1US98_9EUCA</name>
<keyword evidence="2" id="KW-1185">Reference proteome</keyword>
<organism evidence="1 2">
    <name type="scientific">Petrolisthes manimaculis</name>
    <dbReference type="NCBI Taxonomy" id="1843537"/>
    <lineage>
        <taxon>Eukaryota</taxon>
        <taxon>Metazoa</taxon>
        <taxon>Ecdysozoa</taxon>
        <taxon>Arthropoda</taxon>
        <taxon>Crustacea</taxon>
        <taxon>Multicrustacea</taxon>
        <taxon>Malacostraca</taxon>
        <taxon>Eumalacostraca</taxon>
        <taxon>Eucarida</taxon>
        <taxon>Decapoda</taxon>
        <taxon>Pleocyemata</taxon>
        <taxon>Anomura</taxon>
        <taxon>Galatheoidea</taxon>
        <taxon>Porcellanidae</taxon>
        <taxon>Petrolisthes</taxon>
    </lineage>
</organism>
<dbReference type="PANTHER" id="PTHR35385">
    <property type="entry name" value="PROTEIN B, PUTATIVE-RELATED-RELATED"/>
    <property type="match status" value="1"/>
</dbReference>